<dbReference type="Proteomes" id="UP001310890">
    <property type="component" value="Unassembled WGS sequence"/>
</dbReference>
<evidence type="ECO:0000313" key="2">
    <source>
        <dbReference type="EMBL" id="KAK5115536.1"/>
    </source>
</evidence>
<reference evidence="2" key="1">
    <citation type="submission" date="2023-08" db="EMBL/GenBank/DDBJ databases">
        <title>Black Yeasts Isolated from many extreme environments.</title>
        <authorList>
            <person name="Coleine C."/>
            <person name="Stajich J.E."/>
            <person name="Selbmann L."/>
        </authorList>
    </citation>
    <scope>NUCLEOTIDE SEQUENCE</scope>
    <source>
        <strain evidence="2">CCFEE 5401</strain>
    </source>
</reference>
<dbReference type="EMBL" id="JAVRRL010000012">
    <property type="protein sequence ID" value="KAK5115536.1"/>
    <property type="molecule type" value="Genomic_DNA"/>
</dbReference>
<feature type="region of interest" description="Disordered" evidence="1">
    <location>
        <begin position="114"/>
        <end position="239"/>
    </location>
</feature>
<feature type="compositionally biased region" description="Polar residues" evidence="1">
    <location>
        <begin position="225"/>
        <end position="238"/>
    </location>
</feature>
<organism evidence="2 3">
    <name type="scientific">Meristemomyces frigidus</name>
    <dbReference type="NCBI Taxonomy" id="1508187"/>
    <lineage>
        <taxon>Eukaryota</taxon>
        <taxon>Fungi</taxon>
        <taxon>Dikarya</taxon>
        <taxon>Ascomycota</taxon>
        <taxon>Pezizomycotina</taxon>
        <taxon>Dothideomycetes</taxon>
        <taxon>Dothideomycetidae</taxon>
        <taxon>Mycosphaerellales</taxon>
        <taxon>Teratosphaeriaceae</taxon>
        <taxon>Meristemomyces</taxon>
    </lineage>
</organism>
<evidence type="ECO:0000313" key="3">
    <source>
        <dbReference type="Proteomes" id="UP001310890"/>
    </source>
</evidence>
<feature type="compositionally biased region" description="Polar residues" evidence="1">
    <location>
        <begin position="16"/>
        <end position="25"/>
    </location>
</feature>
<protein>
    <submittedName>
        <fullName evidence="2">Uncharacterized protein</fullName>
    </submittedName>
</protein>
<proteinExistence type="predicted"/>
<name>A0AAN7TNU9_9PEZI</name>
<feature type="compositionally biased region" description="Basic residues" evidence="1">
    <location>
        <begin position="31"/>
        <end position="46"/>
    </location>
</feature>
<feature type="region of interest" description="Disordered" evidence="1">
    <location>
        <begin position="1"/>
        <end position="77"/>
    </location>
</feature>
<feature type="compositionally biased region" description="Polar residues" evidence="1">
    <location>
        <begin position="126"/>
        <end position="149"/>
    </location>
</feature>
<sequence length="293" mass="31721">MSERTASQPSEAAITSVPTSTTEQKSPPKATARKTGIKTQRRRPRKNVATDVITPEANEEKQRDRTTKNAEGKFSCAVHPVRGMREWSHSSEEFPQSLLLLGQRTTAIRPADIVEPQKGSSEHTRTLPTHNSNQTSSGSVRANSSTQRPQPALKRGPYNDKAPGAAVIHNHSARSATQPEEVHSPAARPSSELRAPRFADFDESLPQSPPPSPRSSVHHPYVDPTHQTSTSLPSNPQNVWGRDPRTVGAVHHRIGLTISTTLMIQLPFGGVVEMAQLYADDASVGNGPAGNEA</sequence>
<comment type="caution">
    <text evidence="2">The sequence shown here is derived from an EMBL/GenBank/DDBJ whole genome shotgun (WGS) entry which is preliminary data.</text>
</comment>
<gene>
    <name evidence="2" type="ORF">LTR62_001195</name>
</gene>
<accession>A0AAN7TNU9</accession>
<feature type="compositionally biased region" description="Basic and acidic residues" evidence="1">
    <location>
        <begin position="58"/>
        <end position="71"/>
    </location>
</feature>
<dbReference type="AlphaFoldDB" id="A0AAN7TNU9"/>
<feature type="compositionally biased region" description="Polar residues" evidence="1">
    <location>
        <begin position="1"/>
        <end position="10"/>
    </location>
</feature>
<evidence type="ECO:0000256" key="1">
    <source>
        <dbReference type="SAM" id="MobiDB-lite"/>
    </source>
</evidence>